<organism evidence="1 2">
    <name type="scientific">Catharanthus roseus</name>
    <name type="common">Madagascar periwinkle</name>
    <name type="synonym">Vinca rosea</name>
    <dbReference type="NCBI Taxonomy" id="4058"/>
    <lineage>
        <taxon>Eukaryota</taxon>
        <taxon>Viridiplantae</taxon>
        <taxon>Streptophyta</taxon>
        <taxon>Embryophyta</taxon>
        <taxon>Tracheophyta</taxon>
        <taxon>Spermatophyta</taxon>
        <taxon>Magnoliopsida</taxon>
        <taxon>eudicotyledons</taxon>
        <taxon>Gunneridae</taxon>
        <taxon>Pentapetalae</taxon>
        <taxon>asterids</taxon>
        <taxon>lamiids</taxon>
        <taxon>Gentianales</taxon>
        <taxon>Apocynaceae</taxon>
        <taxon>Rauvolfioideae</taxon>
        <taxon>Vinceae</taxon>
        <taxon>Catharanthinae</taxon>
        <taxon>Catharanthus</taxon>
    </lineage>
</organism>
<proteinExistence type="predicted"/>
<accession>A0ACB9ZNW1</accession>
<evidence type="ECO:0000313" key="2">
    <source>
        <dbReference type="Proteomes" id="UP001060085"/>
    </source>
</evidence>
<dbReference type="EMBL" id="CM044708">
    <property type="protein sequence ID" value="KAI5647897.1"/>
    <property type="molecule type" value="Genomic_DNA"/>
</dbReference>
<sequence>MAVSKLMITCLLVTLLFLHQLHAASQSNDLHHLNTHPVSEDVYKNQKMDCGAACSARCQLSSRQRLCKRACGTCCARCNCVPPGTSGNYDACPCYASLTTHGNRRKCP</sequence>
<gene>
    <name evidence="1" type="ORF">M9H77_33902</name>
</gene>
<name>A0ACB9ZNW1_CATRO</name>
<dbReference type="Proteomes" id="UP001060085">
    <property type="component" value="Linkage Group LG08"/>
</dbReference>
<reference evidence="2" key="1">
    <citation type="journal article" date="2023" name="Nat. Plants">
        <title>Single-cell RNA sequencing provides a high-resolution roadmap for understanding the multicellular compartmentation of specialized metabolism.</title>
        <authorList>
            <person name="Sun S."/>
            <person name="Shen X."/>
            <person name="Li Y."/>
            <person name="Li Y."/>
            <person name="Wang S."/>
            <person name="Li R."/>
            <person name="Zhang H."/>
            <person name="Shen G."/>
            <person name="Guo B."/>
            <person name="Wei J."/>
            <person name="Xu J."/>
            <person name="St-Pierre B."/>
            <person name="Chen S."/>
            <person name="Sun C."/>
        </authorList>
    </citation>
    <scope>NUCLEOTIDE SEQUENCE [LARGE SCALE GENOMIC DNA]</scope>
</reference>
<evidence type="ECO:0000313" key="1">
    <source>
        <dbReference type="EMBL" id="KAI5647897.1"/>
    </source>
</evidence>
<protein>
    <submittedName>
        <fullName evidence="1">Uncharacterized protein</fullName>
    </submittedName>
</protein>
<comment type="caution">
    <text evidence="1">The sequence shown here is derived from an EMBL/GenBank/DDBJ whole genome shotgun (WGS) entry which is preliminary data.</text>
</comment>
<keyword evidence="2" id="KW-1185">Reference proteome</keyword>